<gene>
    <name evidence="2" type="ORF">NQ491_05500</name>
</gene>
<dbReference type="RefSeq" id="WP_147524796.1">
    <property type="nucleotide sequence ID" value="NZ_CAPH01000013.1"/>
</dbReference>
<accession>A0ABY5V373</accession>
<feature type="signal peptide" evidence="1">
    <location>
        <begin position="1"/>
        <end position="24"/>
    </location>
</feature>
<evidence type="ECO:0008006" key="4">
    <source>
        <dbReference type="Google" id="ProtNLM"/>
    </source>
</evidence>
<dbReference type="SUPFAM" id="SSF56935">
    <property type="entry name" value="Porins"/>
    <property type="match status" value="1"/>
</dbReference>
<name>A0ABY5V373_9BACT</name>
<evidence type="ECO:0000313" key="3">
    <source>
        <dbReference type="Proteomes" id="UP001059295"/>
    </source>
</evidence>
<dbReference type="EMBL" id="CP102294">
    <property type="protein sequence ID" value="UWN58224.1"/>
    <property type="molecule type" value="Genomic_DNA"/>
</dbReference>
<evidence type="ECO:0000256" key="1">
    <source>
        <dbReference type="SAM" id="SignalP"/>
    </source>
</evidence>
<reference evidence="2" key="1">
    <citation type="journal article" date="2022" name="Cell">
        <title>Design, construction, and in vivo augmentation of a complex gut microbiome.</title>
        <authorList>
            <person name="Cheng A.G."/>
            <person name="Ho P.Y."/>
            <person name="Aranda-Diaz A."/>
            <person name="Jain S."/>
            <person name="Yu F.B."/>
            <person name="Meng X."/>
            <person name="Wang M."/>
            <person name="Iakiviak M."/>
            <person name="Nagashima K."/>
            <person name="Zhao A."/>
            <person name="Murugkar P."/>
            <person name="Patil A."/>
            <person name="Atabakhsh K."/>
            <person name="Weakley A."/>
            <person name="Yan J."/>
            <person name="Brumbaugh A.R."/>
            <person name="Higginbottom S."/>
            <person name="Dimas A."/>
            <person name="Shiver A.L."/>
            <person name="Deutschbauer A."/>
            <person name="Neff N."/>
            <person name="Sonnenburg J.L."/>
            <person name="Huang K.C."/>
            <person name="Fischbach M.A."/>
        </authorList>
    </citation>
    <scope>NUCLEOTIDE SEQUENCE</scope>
    <source>
        <strain evidence="2">AP11</strain>
    </source>
</reference>
<keyword evidence="3" id="KW-1185">Reference proteome</keyword>
<feature type="chain" id="PRO_5046447247" description="Outer membrane protein transport protein (OMPP1/FadL/TodX)" evidence="1">
    <location>
        <begin position="25"/>
        <end position="519"/>
    </location>
</feature>
<organism evidence="2 3">
    <name type="scientific">Alistipes ihumii AP11</name>
    <dbReference type="NCBI Taxonomy" id="1211813"/>
    <lineage>
        <taxon>Bacteria</taxon>
        <taxon>Pseudomonadati</taxon>
        <taxon>Bacteroidota</taxon>
        <taxon>Bacteroidia</taxon>
        <taxon>Bacteroidales</taxon>
        <taxon>Rikenellaceae</taxon>
        <taxon>Alistipes</taxon>
    </lineage>
</organism>
<protein>
    <recommendedName>
        <fullName evidence="4">Outer membrane protein transport protein (OMPP1/FadL/TodX)</fullName>
    </recommendedName>
</protein>
<dbReference type="Gene3D" id="2.40.160.60">
    <property type="entry name" value="Outer membrane protein transport protein (OMPP1/FadL/TodX)"/>
    <property type="match status" value="1"/>
</dbReference>
<proteinExistence type="predicted"/>
<dbReference type="Proteomes" id="UP001059295">
    <property type="component" value="Chromosome"/>
</dbReference>
<dbReference type="GeneID" id="82891168"/>
<evidence type="ECO:0000313" key="2">
    <source>
        <dbReference type="EMBL" id="UWN58224.1"/>
    </source>
</evidence>
<keyword evidence="1" id="KW-0732">Signal</keyword>
<sequence>MKLSKSVMFGAAACLLSTSASAQAAGDLLALSQYNYSFSTARSAALGGAFTSLGADLSSMSINPAGLGMYMSSDFGISPSLTWNNMQSTYLGTKSDYSRTRFTLGNLGMAFNLYQGSGTLTSFTLGVGYSKLADFNTTSAAYGQGIDKSITDVLAEYMNGVPLSSLGHPDNDPYQPFRRADVGLWGGILAYQTGILDPMSDAQDNKQYTVANNLATGSRINPSMRNVNKGSIDEYSISGGFNIQNILYLGFTIGIQDILYRNDNYYAETYDNNPLPLNGMNYIRSLHLDGTGVNFKFGAVVRPVENLRIGVAVHTPTLVSINEEYIEWMSADYKNTARGELLDSPRSLNEYDINTPTRLLTGISYTLPGVGLITADYERVWYNRMKLRNMGTENWDFQQTINNEVSSFYQPANNFRVGIEATPAQNFYIRAGYANYGECIATRDAFNNMSSINSYENYSAGLGFRFQNMYVDLAYIYTEYKYAPYTMFYYGDPDYVVNPGNVETKQSRNTITMSVGVRF</sequence>